<dbReference type="PROSITE" id="PS50109">
    <property type="entry name" value="HIS_KIN"/>
    <property type="match status" value="1"/>
</dbReference>
<dbReference type="PRINTS" id="PR00344">
    <property type="entry name" value="BCTRLSENSOR"/>
</dbReference>
<dbReference type="CDD" id="cd00088">
    <property type="entry name" value="HPT"/>
    <property type="match status" value="1"/>
</dbReference>
<dbReference type="InterPro" id="IPR004105">
    <property type="entry name" value="CheA-like_dim"/>
</dbReference>
<dbReference type="PANTHER" id="PTHR43395">
    <property type="entry name" value="SENSOR HISTIDINE KINASE CHEA"/>
    <property type="match status" value="1"/>
</dbReference>
<feature type="modified residue" description="Phosphohistidine" evidence="6">
    <location>
        <position position="58"/>
    </location>
</feature>
<evidence type="ECO:0000313" key="10">
    <source>
        <dbReference type="EMBL" id="MBA0086404.1"/>
    </source>
</evidence>
<dbReference type="EMBL" id="JACDQQ010001496">
    <property type="protein sequence ID" value="MBA0086404.1"/>
    <property type="molecule type" value="Genomic_DNA"/>
</dbReference>
<sequence length="598" mass="65333">GDPEVEGELARRGVDGYHKNFAKYFFCAVCNFEDGSLVLLSEKLWASEVIRRVRRIVHTLKGDSAACGLHKLSELAHELEDVLTPQVASAHGGDLPEVVLAAADSFDAMLVAYQKNAKLPLVDALHKMIRHLLQVPASNAQTASEAVQEPGQFAWTEYEQLMISEAVHRGDPVYNIALRIDPNSLMRAAAFQLIRNVLHGSGTVIALRPEDNVAAANVEVVEAALASTQSEEKLFHRCRIPSIVSEVHIEKVAASQMPEHELLGDLLEEQAAKVVASGREGIEGDRTPKAPARGSAAVAVAESTLRVDATRIDAVMNLVGELIIGKSMLHRTLTEFDKQHARDPVRTKLADAMAFQARILDELHKCVLKIRMVPVEQLFRRFPRIVRDVAKQCGKDVALEISGQNTDLDKGILDSLAEPLMHLVRNAVDHGVGSAEERLAAGKPARGTVFLNAYHQGTQVVIEVRDDGRGIDLALLRAQAVKKGIIKAEEAQRLSDQDALNLIFESGFSTAAEITEVSGRGIGMDVVRTVMDRLKGTIHVSSQKGRGTAFQLRVPLTLASIQTLLFRVGGRLFAVPLSSVVEITRIADHEIHKVDQRE</sequence>
<comment type="caution">
    <text evidence="10">The sequence shown here is derived from an EMBL/GenBank/DDBJ whole genome shotgun (WGS) entry which is preliminary data.</text>
</comment>
<dbReference type="SUPFAM" id="SSF47226">
    <property type="entry name" value="Histidine-containing phosphotransfer domain, HPT domain"/>
    <property type="match status" value="1"/>
</dbReference>
<feature type="non-terminal residue" evidence="10">
    <location>
        <position position="1"/>
    </location>
</feature>
<protein>
    <recommendedName>
        <fullName evidence="2">histidine kinase</fullName>
        <ecNumber evidence="2">2.7.13.3</ecNumber>
    </recommendedName>
</protein>
<dbReference type="SUPFAM" id="SSF47384">
    <property type="entry name" value="Homodimeric domain of signal transducing histidine kinase"/>
    <property type="match status" value="1"/>
</dbReference>
<dbReference type="Gene3D" id="1.10.287.560">
    <property type="entry name" value="Histidine kinase CheA-like, homodimeric domain"/>
    <property type="match status" value="1"/>
</dbReference>
<dbReference type="Gene3D" id="1.20.120.160">
    <property type="entry name" value="HPT domain"/>
    <property type="match status" value="1"/>
</dbReference>
<dbReference type="FunFam" id="3.30.565.10:FF:000016">
    <property type="entry name" value="Chemotaxis protein CheA, putative"/>
    <property type="match status" value="1"/>
</dbReference>
<evidence type="ECO:0000259" key="9">
    <source>
        <dbReference type="PROSITE" id="PS50894"/>
    </source>
</evidence>
<dbReference type="SMART" id="SM00073">
    <property type="entry name" value="HPT"/>
    <property type="match status" value="1"/>
</dbReference>
<evidence type="ECO:0000259" key="8">
    <source>
        <dbReference type="PROSITE" id="PS50851"/>
    </source>
</evidence>
<dbReference type="GO" id="GO:0000155">
    <property type="term" value="F:phosphorelay sensor kinase activity"/>
    <property type="evidence" value="ECO:0007669"/>
    <property type="project" value="InterPro"/>
</dbReference>
<keyword evidence="3 6" id="KW-0597">Phosphoprotein</keyword>
<dbReference type="InterPro" id="IPR036890">
    <property type="entry name" value="HATPase_C_sf"/>
</dbReference>
<proteinExistence type="predicted"/>
<keyword evidence="5" id="KW-0418">Kinase</keyword>
<comment type="catalytic activity">
    <reaction evidence="1">
        <text>ATP + protein L-histidine = ADP + protein N-phospho-L-histidine.</text>
        <dbReference type="EC" id="2.7.13.3"/>
    </reaction>
</comment>
<dbReference type="PANTHER" id="PTHR43395:SF1">
    <property type="entry name" value="CHEMOTAXIS PROTEIN CHEA"/>
    <property type="match status" value="1"/>
</dbReference>
<dbReference type="EC" id="2.7.13.3" evidence="2"/>
<dbReference type="Gene3D" id="3.30.565.10">
    <property type="entry name" value="Histidine kinase-like ATPase, C-terminal domain"/>
    <property type="match status" value="1"/>
</dbReference>
<dbReference type="SMART" id="SM00387">
    <property type="entry name" value="HATPase_c"/>
    <property type="match status" value="1"/>
</dbReference>
<dbReference type="InterPro" id="IPR036641">
    <property type="entry name" value="HPT_dom_sf"/>
</dbReference>
<dbReference type="InterPro" id="IPR008207">
    <property type="entry name" value="Sig_transdc_His_kin_Hpt_dom"/>
</dbReference>
<feature type="domain" description="HPt" evidence="9">
    <location>
        <begin position="18"/>
        <end position="113"/>
    </location>
</feature>
<dbReference type="GO" id="GO:0006935">
    <property type="term" value="P:chemotaxis"/>
    <property type="evidence" value="ECO:0007669"/>
    <property type="project" value="InterPro"/>
</dbReference>
<evidence type="ECO:0000256" key="1">
    <source>
        <dbReference type="ARBA" id="ARBA00000085"/>
    </source>
</evidence>
<dbReference type="InterPro" id="IPR002545">
    <property type="entry name" value="CheW-lke_dom"/>
</dbReference>
<dbReference type="SMART" id="SM01231">
    <property type="entry name" value="H-kinase_dim"/>
    <property type="match status" value="1"/>
</dbReference>
<evidence type="ECO:0000256" key="5">
    <source>
        <dbReference type="ARBA" id="ARBA00022777"/>
    </source>
</evidence>
<dbReference type="Pfam" id="PF02518">
    <property type="entry name" value="HATPase_c"/>
    <property type="match status" value="1"/>
</dbReference>
<evidence type="ECO:0000256" key="3">
    <source>
        <dbReference type="ARBA" id="ARBA00022553"/>
    </source>
</evidence>
<dbReference type="InterPro" id="IPR037006">
    <property type="entry name" value="CheA-like_homodim_sf"/>
</dbReference>
<evidence type="ECO:0000256" key="2">
    <source>
        <dbReference type="ARBA" id="ARBA00012438"/>
    </source>
</evidence>
<evidence type="ECO:0000259" key="7">
    <source>
        <dbReference type="PROSITE" id="PS50109"/>
    </source>
</evidence>
<dbReference type="InterPro" id="IPR003594">
    <property type="entry name" value="HATPase_dom"/>
</dbReference>
<keyword evidence="4" id="KW-0808">Transferase</keyword>
<organism evidence="10 11">
    <name type="scientific">Candidatus Acidiferrum panamense</name>
    <dbReference type="NCBI Taxonomy" id="2741543"/>
    <lineage>
        <taxon>Bacteria</taxon>
        <taxon>Pseudomonadati</taxon>
        <taxon>Acidobacteriota</taxon>
        <taxon>Terriglobia</taxon>
        <taxon>Candidatus Acidiferrales</taxon>
        <taxon>Candidatus Acidiferrum</taxon>
    </lineage>
</organism>
<dbReference type="Pfam" id="PF02895">
    <property type="entry name" value="H-kinase_dim"/>
    <property type="match status" value="1"/>
</dbReference>
<dbReference type="GO" id="GO:0005737">
    <property type="term" value="C:cytoplasm"/>
    <property type="evidence" value="ECO:0007669"/>
    <property type="project" value="InterPro"/>
</dbReference>
<evidence type="ECO:0000256" key="6">
    <source>
        <dbReference type="PROSITE-ProRule" id="PRU00110"/>
    </source>
</evidence>
<accession>A0A7V8NRV4</accession>
<dbReference type="CDD" id="cd16916">
    <property type="entry name" value="HATPase_CheA-like"/>
    <property type="match status" value="1"/>
</dbReference>
<dbReference type="InterPro" id="IPR004358">
    <property type="entry name" value="Sig_transdc_His_kin-like_C"/>
</dbReference>
<gene>
    <name evidence="10" type="ORF">HRJ53_15600</name>
</gene>
<name>A0A7V8NRV4_9BACT</name>
<dbReference type="Pfam" id="PF01627">
    <property type="entry name" value="Hpt"/>
    <property type="match status" value="1"/>
</dbReference>
<dbReference type="SUPFAM" id="SSF55874">
    <property type="entry name" value="ATPase domain of HSP90 chaperone/DNA topoisomerase II/histidine kinase"/>
    <property type="match status" value="1"/>
</dbReference>
<feature type="domain" description="Histidine kinase" evidence="7">
    <location>
        <begin position="358"/>
        <end position="558"/>
    </location>
</feature>
<reference evidence="10" key="1">
    <citation type="submission" date="2020-06" db="EMBL/GenBank/DDBJ databases">
        <title>Legume-microbial interactions unlock mineral nutrients during tropical forest succession.</title>
        <authorList>
            <person name="Epihov D.Z."/>
        </authorList>
    </citation>
    <scope>NUCLEOTIDE SEQUENCE [LARGE SCALE GENOMIC DNA]</scope>
    <source>
        <strain evidence="10">Pan2503</strain>
    </source>
</reference>
<feature type="non-terminal residue" evidence="10">
    <location>
        <position position="598"/>
    </location>
</feature>
<dbReference type="InterPro" id="IPR036097">
    <property type="entry name" value="HisK_dim/P_sf"/>
</dbReference>
<evidence type="ECO:0000256" key="4">
    <source>
        <dbReference type="ARBA" id="ARBA00022679"/>
    </source>
</evidence>
<evidence type="ECO:0000313" key="11">
    <source>
        <dbReference type="Proteomes" id="UP000567293"/>
    </source>
</evidence>
<dbReference type="PROSITE" id="PS50894">
    <property type="entry name" value="HPT"/>
    <property type="match status" value="1"/>
</dbReference>
<dbReference type="AlphaFoldDB" id="A0A7V8NRV4"/>
<dbReference type="SUPFAM" id="SSF50341">
    <property type="entry name" value="CheW-like"/>
    <property type="match status" value="1"/>
</dbReference>
<dbReference type="InterPro" id="IPR036061">
    <property type="entry name" value="CheW-like_dom_sf"/>
</dbReference>
<dbReference type="PROSITE" id="PS50851">
    <property type="entry name" value="CHEW"/>
    <property type="match status" value="1"/>
</dbReference>
<feature type="domain" description="CheW-like" evidence="8">
    <location>
        <begin position="560"/>
        <end position="598"/>
    </location>
</feature>
<dbReference type="InterPro" id="IPR005467">
    <property type="entry name" value="His_kinase_dom"/>
</dbReference>
<dbReference type="InterPro" id="IPR051315">
    <property type="entry name" value="Bact_Chemotaxis_CheA"/>
</dbReference>
<dbReference type="Proteomes" id="UP000567293">
    <property type="component" value="Unassembled WGS sequence"/>
</dbReference>
<keyword evidence="11" id="KW-1185">Reference proteome</keyword>